<dbReference type="Gene3D" id="3.30.70.1280">
    <property type="entry name" value="SP0830-like domains"/>
    <property type="match status" value="1"/>
</dbReference>
<proteinExistence type="predicted"/>
<protein>
    <submittedName>
        <fullName evidence="1">DUF1697 domain-containing protein</fullName>
    </submittedName>
</protein>
<dbReference type="Pfam" id="PF08002">
    <property type="entry name" value="DUF1697"/>
    <property type="match status" value="1"/>
</dbReference>
<dbReference type="Gene3D" id="3.30.70.1260">
    <property type="entry name" value="bacterial protein sp0830 like"/>
    <property type="match status" value="1"/>
</dbReference>
<gene>
    <name evidence="2" type="ORF">A9Y57_00821</name>
    <name evidence="1" type="ORF">P7G31_01480</name>
</gene>
<comment type="caution">
    <text evidence="2">The sequence shown here is derived from an EMBL/GenBank/DDBJ whole genome shotgun (WGS) entry which is preliminary data.</text>
</comment>
<evidence type="ECO:0000313" key="1">
    <source>
        <dbReference type="EMBL" id="MDT2730922.1"/>
    </source>
</evidence>
<dbReference type="PANTHER" id="PTHR36439">
    <property type="entry name" value="BLL4334 PROTEIN"/>
    <property type="match status" value="1"/>
</dbReference>
<evidence type="ECO:0000313" key="2">
    <source>
        <dbReference type="EMBL" id="PCH12106.1"/>
    </source>
</evidence>
<dbReference type="InterPro" id="IPR012545">
    <property type="entry name" value="DUF1697"/>
</dbReference>
<name>A0A2I8AJY1_9STRE</name>
<reference evidence="1" key="2">
    <citation type="submission" date="2023-03" db="EMBL/GenBank/DDBJ databases">
        <authorList>
            <person name="Shen W."/>
            <person name="Cai J."/>
        </authorList>
    </citation>
    <scope>NUCLEOTIDE SEQUENCE</scope>
    <source>
        <strain evidence="1">P82-2</strain>
    </source>
</reference>
<dbReference type="AlphaFoldDB" id="A0A2I8AJY1"/>
<dbReference type="PIRSF" id="PIRSF008502">
    <property type="entry name" value="UCP008502"/>
    <property type="match status" value="1"/>
</dbReference>
<evidence type="ECO:0000313" key="3">
    <source>
        <dbReference type="Proteomes" id="UP000217465"/>
    </source>
</evidence>
<accession>A0A2I8AJY1</accession>
<organism evidence="2 3">
    <name type="scientific">Streptococcus parauberis</name>
    <dbReference type="NCBI Taxonomy" id="1348"/>
    <lineage>
        <taxon>Bacteria</taxon>
        <taxon>Bacillati</taxon>
        <taxon>Bacillota</taxon>
        <taxon>Bacilli</taxon>
        <taxon>Lactobacillales</taxon>
        <taxon>Streptococcaceae</taxon>
        <taxon>Streptococcus</taxon>
    </lineage>
</organism>
<dbReference type="SUPFAM" id="SSF160379">
    <property type="entry name" value="SP0830-like"/>
    <property type="match status" value="1"/>
</dbReference>
<dbReference type="Proteomes" id="UP000217465">
    <property type="component" value="Unassembled WGS sequence"/>
</dbReference>
<reference evidence="2 3" key="1">
    <citation type="submission" date="2016-06" db="EMBL/GenBank/DDBJ databases">
        <authorList>
            <person name="Haines A.N."/>
            <person name="Council K.R."/>
        </authorList>
    </citation>
    <scope>NUCLEOTIDE SEQUENCE [LARGE SCALE GENOMIC DNA]</scope>
    <source>
        <strain evidence="2 3">SP158-29</strain>
    </source>
</reference>
<dbReference type="GeneID" id="61419917"/>
<dbReference type="Proteomes" id="UP001180515">
    <property type="component" value="Unassembled WGS sequence"/>
</dbReference>
<dbReference type="PANTHER" id="PTHR36439:SF1">
    <property type="entry name" value="DUF1697 DOMAIN-CONTAINING PROTEIN"/>
    <property type="match status" value="1"/>
</dbReference>
<dbReference type="EMBL" id="NSGR01000008">
    <property type="protein sequence ID" value="PCH12106.1"/>
    <property type="molecule type" value="Genomic_DNA"/>
</dbReference>
<dbReference type="RefSeq" id="WP_003102762.1">
    <property type="nucleotide sequence ID" value="NZ_CBCPIC010000048.1"/>
</dbReference>
<sequence>MDFILLLRGINVGGNHSVKMAELKENLTNLELDNVTSYINSGNLFFSSLESQDALQVMLESYFKNNYSFDIPFLLISQTDYQKEFEALPEWWQEDYFRKNALFFLPNTKNEDIDNFLEIANFSQDELIHIGEFAIYWIIKKEGAYPQSFYHTKFIKTKLYKLVSIRNFKTAYYLAFKQKHK</sequence>
<dbReference type="EMBL" id="JARQAG010000001">
    <property type="protein sequence ID" value="MDT2730922.1"/>
    <property type="molecule type" value="Genomic_DNA"/>
</dbReference>